<organism evidence="1 2">
    <name type="scientific">Pelistega indica</name>
    <dbReference type="NCBI Taxonomy" id="1414851"/>
    <lineage>
        <taxon>Bacteria</taxon>
        <taxon>Pseudomonadati</taxon>
        <taxon>Pseudomonadota</taxon>
        <taxon>Betaproteobacteria</taxon>
        <taxon>Burkholderiales</taxon>
        <taxon>Alcaligenaceae</taxon>
        <taxon>Pelistega</taxon>
    </lineage>
</organism>
<accession>V8G9P4</accession>
<sequence length="211" mass="24060">MGSPNFSPNVYPAVGFVPSDEWDNLSDNDIDFYVGLKEDILDLLPILEDAILTALDLPEFFNGQLPYIFGVEDGYAEGFRLYIESYRYGIHDAKAFSEDGAYEYWQALLDVTTEDSGIRFEEFFGQYVRCRLFMNYVLIKLLPQLFPALTGQMGGWTGGSYALDGIAEKEFPDGFGDDYERLLGVLHDDLERRGWLQSTPEWRAILRPTQA</sequence>
<name>V8G9P4_9BURK</name>
<dbReference type="AlphaFoldDB" id="V8G9P4"/>
<reference evidence="1 2" key="1">
    <citation type="submission" date="2013-11" db="EMBL/GenBank/DDBJ databases">
        <title>Genomic analysis of Pelistega sp. HM-7.</title>
        <authorList>
            <person name="Kumbhare S.V."/>
            <person name="Shetty S.A."/>
            <person name="Sharma O."/>
            <person name="Dhotre D.P."/>
        </authorList>
    </citation>
    <scope>NUCLEOTIDE SEQUENCE [LARGE SCALE GENOMIC DNA]</scope>
    <source>
        <strain evidence="1 2">HM-7</strain>
    </source>
</reference>
<gene>
    <name evidence="1" type="ORF">V757_01975</name>
</gene>
<dbReference type="Proteomes" id="UP000018766">
    <property type="component" value="Unassembled WGS sequence"/>
</dbReference>
<evidence type="ECO:0000313" key="2">
    <source>
        <dbReference type="Proteomes" id="UP000018766"/>
    </source>
</evidence>
<keyword evidence="2" id="KW-1185">Reference proteome</keyword>
<comment type="caution">
    <text evidence="1">The sequence shown here is derived from an EMBL/GenBank/DDBJ whole genome shotgun (WGS) entry which is preliminary data.</text>
</comment>
<protein>
    <submittedName>
        <fullName evidence="1">Uncharacterized protein</fullName>
    </submittedName>
</protein>
<evidence type="ECO:0000313" key="1">
    <source>
        <dbReference type="EMBL" id="ETD72831.1"/>
    </source>
</evidence>
<dbReference type="EMBL" id="AYSV01000016">
    <property type="protein sequence ID" value="ETD72831.1"/>
    <property type="molecule type" value="Genomic_DNA"/>
</dbReference>
<proteinExistence type="predicted"/>